<dbReference type="InterPro" id="IPR011467">
    <property type="entry name" value="DUF1573"/>
</dbReference>
<protein>
    <recommendedName>
        <fullName evidence="2">DUF1573 domain-containing protein</fullName>
    </recommendedName>
</protein>
<dbReference type="PANTHER" id="PTHR37833:SF1">
    <property type="entry name" value="SIGNAL PEPTIDE PROTEIN"/>
    <property type="match status" value="1"/>
</dbReference>
<proteinExistence type="predicted"/>
<dbReference type="EMBL" id="BARS01012117">
    <property type="protein sequence ID" value="GAF97234.1"/>
    <property type="molecule type" value="Genomic_DNA"/>
</dbReference>
<dbReference type="InterPro" id="IPR013783">
    <property type="entry name" value="Ig-like_fold"/>
</dbReference>
<organism evidence="1">
    <name type="scientific">marine sediment metagenome</name>
    <dbReference type="NCBI Taxonomy" id="412755"/>
    <lineage>
        <taxon>unclassified sequences</taxon>
        <taxon>metagenomes</taxon>
        <taxon>ecological metagenomes</taxon>
    </lineage>
</organism>
<comment type="caution">
    <text evidence="1">The sequence shown here is derived from an EMBL/GenBank/DDBJ whole genome shotgun (WGS) entry which is preliminary data.</text>
</comment>
<dbReference type="PANTHER" id="PTHR37833">
    <property type="entry name" value="LIPOPROTEIN-RELATED"/>
    <property type="match status" value="1"/>
</dbReference>
<reference evidence="1" key="1">
    <citation type="journal article" date="2014" name="Front. Microbiol.">
        <title>High frequency of phylogenetically diverse reductive dehalogenase-homologous genes in deep subseafloor sedimentary metagenomes.</title>
        <authorList>
            <person name="Kawai M."/>
            <person name="Futagami T."/>
            <person name="Toyoda A."/>
            <person name="Takaki Y."/>
            <person name="Nishi S."/>
            <person name="Hori S."/>
            <person name="Arai W."/>
            <person name="Tsubouchi T."/>
            <person name="Morono Y."/>
            <person name="Uchiyama I."/>
            <person name="Ito T."/>
            <person name="Fujiyama A."/>
            <person name="Inagaki F."/>
            <person name="Takami H."/>
        </authorList>
    </citation>
    <scope>NUCLEOTIDE SEQUENCE</scope>
    <source>
        <strain evidence="1">Expedition CK06-06</strain>
    </source>
</reference>
<gene>
    <name evidence="1" type="ORF">S01H1_21749</name>
</gene>
<evidence type="ECO:0000313" key="1">
    <source>
        <dbReference type="EMBL" id="GAF97234.1"/>
    </source>
</evidence>
<dbReference type="Pfam" id="PF07610">
    <property type="entry name" value="DUF1573"/>
    <property type="match status" value="1"/>
</dbReference>
<accession>X0TVF3</accession>
<dbReference type="AlphaFoldDB" id="X0TVF3"/>
<evidence type="ECO:0008006" key="2">
    <source>
        <dbReference type="Google" id="ProtNLM"/>
    </source>
</evidence>
<dbReference type="Gene3D" id="2.60.40.10">
    <property type="entry name" value="Immunoglobulins"/>
    <property type="match status" value="1"/>
</dbReference>
<name>X0TVF3_9ZZZZ</name>
<feature type="non-terminal residue" evidence="1">
    <location>
        <position position="116"/>
    </location>
</feature>
<sequence length="116" mass="12296">MKKVLLVVIVSCLAIAGAVGAAPEVYVEEPIYDFGSILEGFAVSHVFIIQNTGNETLVIERVAVSCGCTTTELATDRLAPGASVELEVLIDTSGFSGRLTKLITIYTNDPEYADSI</sequence>